<evidence type="ECO:0000256" key="1">
    <source>
        <dbReference type="ARBA" id="ARBA00022475"/>
    </source>
</evidence>
<dbReference type="PANTHER" id="PTHR38685:SF1">
    <property type="entry name" value="CELL DIVISION PROTEIN ZIPA"/>
    <property type="match status" value="1"/>
</dbReference>
<dbReference type="OrthoDB" id="8521018at2"/>
<dbReference type="InterPro" id="IPR011919">
    <property type="entry name" value="Cell_div_ZipA"/>
</dbReference>
<dbReference type="SUPFAM" id="SSF64383">
    <property type="entry name" value="Cell-division protein ZipA, C-terminal domain"/>
    <property type="match status" value="1"/>
</dbReference>
<sequence>MVNMSELQISLIAIGIVVVMGVICFNWMQQRRYRRHAEEAFGRKPEDVLLRTATPPVENERIEPRFGAEASQELQLDPDMKSMEPSEAARAAEPIREPTPEPTSEPTPEPTPAPTSEPTSEPTPEPISEPFSEPVSEPVREPAPMRTVPDEAPATIQAAGAGKGVDYVADIHAETSIADSSLAEVLLRKFDFNKPVRWLGQRVPDAPWEEITVQSYGKGGYTHLKGCLQLVDRAGPVSEVNLSEFRDMVQNFSVRVNAIADCPDIPEAHAQALVLDEFCTEVDVMIGINIISRDGGALTGAKIRVLAESSGFKLGADGMFSYCNENNINVFFLANFEPAPFLPDTLRTLTTHGVTFLLDVPRVANGEIVFDRMMNLAGNFADTLGGVMVDDNRVPLSDSGIRKIKQQLVAIESMMLARNIPAGSAIALRLFA</sequence>
<evidence type="ECO:0000256" key="4">
    <source>
        <dbReference type="ARBA" id="ARBA00022692"/>
    </source>
</evidence>
<evidence type="ECO:0000256" key="7">
    <source>
        <dbReference type="ARBA" id="ARBA00023306"/>
    </source>
</evidence>
<keyword evidence="14" id="KW-1185">Reference proteome</keyword>
<dbReference type="GO" id="GO:0005886">
    <property type="term" value="C:plasma membrane"/>
    <property type="evidence" value="ECO:0007669"/>
    <property type="project" value="UniProtKB-SubCell"/>
</dbReference>
<accession>A0A1H7GUS5</accession>
<evidence type="ECO:0000313" key="13">
    <source>
        <dbReference type="EMBL" id="SEK40792.1"/>
    </source>
</evidence>
<dbReference type="AlphaFoldDB" id="A0A1H7GUS5"/>
<evidence type="ECO:0000256" key="5">
    <source>
        <dbReference type="ARBA" id="ARBA00022989"/>
    </source>
</evidence>
<dbReference type="Pfam" id="PF04354">
    <property type="entry name" value="ZipA_C"/>
    <property type="match status" value="1"/>
</dbReference>
<dbReference type="InterPro" id="IPR007449">
    <property type="entry name" value="ZipA_FtsZ-bd_C"/>
</dbReference>
<keyword evidence="2 9" id="KW-0997">Cell inner membrane</keyword>
<feature type="region of interest" description="Disordered" evidence="10">
    <location>
        <begin position="51"/>
        <end position="147"/>
    </location>
</feature>
<comment type="function">
    <text evidence="8">Essential cell division protein that stabilizes the FtsZ protofilaments by cross-linking them and that serves as a cytoplasmic membrane anchor for the Z ring. Also required for the recruitment to the septal ring of downstream cell division proteins.</text>
</comment>
<protein>
    <recommendedName>
        <fullName evidence="8">Cell division protein ZipA</fullName>
    </recommendedName>
</protein>
<dbReference type="EMBL" id="FOBH01000001">
    <property type="protein sequence ID" value="SEK40792.1"/>
    <property type="molecule type" value="Genomic_DNA"/>
</dbReference>
<dbReference type="GO" id="GO:0000917">
    <property type="term" value="P:division septum assembly"/>
    <property type="evidence" value="ECO:0007669"/>
    <property type="project" value="TreeGrafter"/>
</dbReference>
<feature type="compositionally biased region" description="Low complexity" evidence="10">
    <location>
        <begin position="128"/>
        <end position="137"/>
    </location>
</feature>
<reference evidence="13 14" key="1">
    <citation type="submission" date="2016-10" db="EMBL/GenBank/DDBJ databases">
        <authorList>
            <person name="de Groot N.N."/>
        </authorList>
    </citation>
    <scope>NUCLEOTIDE SEQUENCE [LARGE SCALE GENOMIC DNA]</scope>
    <source>
        <strain evidence="13 14">Nv1</strain>
    </source>
</reference>
<feature type="transmembrane region" description="Helical" evidence="11">
    <location>
        <begin position="6"/>
        <end position="28"/>
    </location>
</feature>
<evidence type="ECO:0000256" key="2">
    <source>
        <dbReference type="ARBA" id="ARBA00022519"/>
    </source>
</evidence>
<comment type="subcellular location">
    <subcellularLocation>
        <location evidence="9">Cell inner membrane</location>
        <topology evidence="9">Single-pass type I membrane protein</topology>
    </subcellularLocation>
</comment>
<evidence type="ECO:0000313" key="14">
    <source>
        <dbReference type="Proteomes" id="UP000198620"/>
    </source>
</evidence>
<keyword evidence="7 8" id="KW-0131">Cell cycle</keyword>
<organism evidence="13 14">
    <name type="scientific">Nitrosovibrio tenuis</name>
    <dbReference type="NCBI Taxonomy" id="1233"/>
    <lineage>
        <taxon>Bacteria</taxon>
        <taxon>Pseudomonadati</taxon>
        <taxon>Pseudomonadota</taxon>
        <taxon>Betaproteobacteria</taxon>
        <taxon>Nitrosomonadales</taxon>
        <taxon>Nitrosomonadaceae</taxon>
        <taxon>Nitrosovibrio</taxon>
    </lineage>
</organism>
<dbReference type="GO" id="GO:0032153">
    <property type="term" value="C:cell division site"/>
    <property type="evidence" value="ECO:0007669"/>
    <property type="project" value="TreeGrafter"/>
</dbReference>
<dbReference type="Gene3D" id="3.30.1400.10">
    <property type="entry name" value="ZipA, C-terminal FtsZ-binding domain"/>
    <property type="match status" value="1"/>
</dbReference>
<evidence type="ECO:0000256" key="3">
    <source>
        <dbReference type="ARBA" id="ARBA00022618"/>
    </source>
</evidence>
<evidence type="ECO:0000256" key="11">
    <source>
        <dbReference type="SAM" id="Phobius"/>
    </source>
</evidence>
<dbReference type="SMART" id="SM00771">
    <property type="entry name" value="ZipA_C"/>
    <property type="match status" value="1"/>
</dbReference>
<proteinExistence type="inferred from homology"/>
<feature type="domain" description="ZipA C-terminal FtsZ-binding" evidence="12">
    <location>
        <begin position="282"/>
        <end position="408"/>
    </location>
</feature>
<evidence type="ECO:0000256" key="6">
    <source>
        <dbReference type="ARBA" id="ARBA00023136"/>
    </source>
</evidence>
<dbReference type="Proteomes" id="UP000198620">
    <property type="component" value="Unassembled WGS sequence"/>
</dbReference>
<keyword evidence="1 9" id="KW-1003">Cell membrane</keyword>
<keyword evidence="3 8" id="KW-0132">Cell division</keyword>
<dbReference type="PANTHER" id="PTHR38685">
    <property type="entry name" value="CELL DIVISION PROTEIN ZIPA"/>
    <property type="match status" value="1"/>
</dbReference>
<evidence type="ECO:0000256" key="10">
    <source>
        <dbReference type="SAM" id="MobiDB-lite"/>
    </source>
</evidence>
<keyword evidence="4 9" id="KW-0812">Transmembrane</keyword>
<dbReference type="STRING" id="1233.SAMN05216387_101364"/>
<evidence type="ECO:0000256" key="9">
    <source>
        <dbReference type="RuleBase" id="RU003613"/>
    </source>
</evidence>
<comment type="similarity">
    <text evidence="8">Belongs to the ZipA family.</text>
</comment>
<dbReference type="InterPro" id="IPR036765">
    <property type="entry name" value="ZipA_FtsZ-bd_C_sf"/>
</dbReference>
<feature type="compositionally biased region" description="Pro residues" evidence="10">
    <location>
        <begin position="100"/>
        <end position="127"/>
    </location>
</feature>
<gene>
    <name evidence="13" type="ORF">SAMN05216387_101364</name>
</gene>
<keyword evidence="6 9" id="KW-0472">Membrane</keyword>
<name>A0A1H7GUS5_9PROT</name>
<evidence type="ECO:0000256" key="8">
    <source>
        <dbReference type="RuleBase" id="RU003612"/>
    </source>
</evidence>
<evidence type="ECO:0000259" key="12">
    <source>
        <dbReference type="SMART" id="SM00771"/>
    </source>
</evidence>
<keyword evidence="5 11" id="KW-1133">Transmembrane helix</keyword>